<dbReference type="OrthoDB" id="19141at2759"/>
<accession>A0A077X0F0</accession>
<dbReference type="PANTHER" id="PTHR11586">
    <property type="entry name" value="TRNA-AMINOACYLATION COFACTOR ARC1 FAMILY MEMBER"/>
    <property type="match status" value="1"/>
</dbReference>
<proteinExistence type="predicted"/>
<gene>
    <name evidence="9" type="ORF">LRAMOSA05229</name>
</gene>
<feature type="region of interest" description="Disordered" evidence="7">
    <location>
        <begin position="179"/>
        <end position="231"/>
    </location>
</feature>
<dbReference type="FunFam" id="2.40.50.140:FF:000047">
    <property type="entry name" value="tyrosine--tRNA ligase, cytoplasmic isoform X2"/>
    <property type="match status" value="1"/>
</dbReference>
<feature type="domain" description="TRNA-binding" evidence="8">
    <location>
        <begin position="233"/>
        <end position="340"/>
    </location>
</feature>
<sequence>MATLSLPEKTSKDLLLVYKYTKAEGIAKLQTAENLALEVGGDKYDGPVTIAKYLASKTQPELLGDGKDNQAEVEEWTTWGVSAFKSNNSKEITPALQKLNGHLSTRTFVVSNQLTIADLIIFGNVHGVSKHVKVTNVPNVLRWLDLIQNIVVVKNNLVAEFPLVPVNLDDVPEPVIAAAGKDKKKGDKDAKKGDKKEGAEKKEEGKKDKKDKKAKKEKKEKKEAAPAAPEQPTISRLDIRVGYIRSCKKHEGADSLYVEEIDLGDGEGVYRTVVSGLVKWYPLEEMQNRWVICIANLKPASMRGVKSEAMVFCATAPDGSKVELLSPVDTSKVKPGDRIYFEGLEGEPEKQLPPKKKYFEAVQPDFKTNEDRIAYYQDKPFLIRTASGEPVKCQVATVVGGGIK</sequence>
<dbReference type="AlphaFoldDB" id="A0A077X0F0"/>
<dbReference type="GO" id="GO:0000049">
    <property type="term" value="F:tRNA binding"/>
    <property type="evidence" value="ECO:0007669"/>
    <property type="project" value="UniProtKB-UniRule"/>
</dbReference>
<comment type="subcellular location">
    <subcellularLocation>
        <location evidence="1">Cytoplasm</location>
    </subcellularLocation>
</comment>
<dbReference type="InterPro" id="IPR051270">
    <property type="entry name" value="Tyrosine-tRNA_ligase_regulator"/>
</dbReference>
<dbReference type="CDD" id="cd10289">
    <property type="entry name" value="GST_C_AaRS_like"/>
    <property type="match status" value="1"/>
</dbReference>
<evidence type="ECO:0000259" key="8">
    <source>
        <dbReference type="PROSITE" id="PS50886"/>
    </source>
</evidence>
<keyword evidence="2" id="KW-0963">Cytoplasm</keyword>
<evidence type="ECO:0000256" key="2">
    <source>
        <dbReference type="ARBA" id="ARBA00022490"/>
    </source>
</evidence>
<dbReference type="Gene3D" id="2.40.50.140">
    <property type="entry name" value="Nucleic acid-binding proteins"/>
    <property type="match status" value="1"/>
</dbReference>
<dbReference type="InterPro" id="IPR012340">
    <property type="entry name" value="NA-bd_OB-fold"/>
</dbReference>
<dbReference type="CDD" id="cd02799">
    <property type="entry name" value="tRNA_bind_EMAP-II_like"/>
    <property type="match status" value="1"/>
</dbReference>
<evidence type="ECO:0000256" key="3">
    <source>
        <dbReference type="ARBA" id="ARBA00022555"/>
    </source>
</evidence>
<dbReference type="InterPro" id="IPR036282">
    <property type="entry name" value="Glutathione-S-Trfase_C_sf"/>
</dbReference>
<dbReference type="EMBL" id="LK023368">
    <property type="protein sequence ID" value="CDS13045.1"/>
    <property type="molecule type" value="Genomic_DNA"/>
</dbReference>
<evidence type="ECO:0000256" key="7">
    <source>
        <dbReference type="SAM" id="MobiDB-lite"/>
    </source>
</evidence>
<evidence type="ECO:0000256" key="1">
    <source>
        <dbReference type="ARBA" id="ARBA00004496"/>
    </source>
</evidence>
<organism evidence="9">
    <name type="scientific">Lichtheimia ramosa</name>
    <dbReference type="NCBI Taxonomy" id="688394"/>
    <lineage>
        <taxon>Eukaryota</taxon>
        <taxon>Fungi</taxon>
        <taxon>Fungi incertae sedis</taxon>
        <taxon>Mucoromycota</taxon>
        <taxon>Mucoromycotina</taxon>
        <taxon>Mucoromycetes</taxon>
        <taxon>Mucorales</taxon>
        <taxon>Lichtheimiaceae</taxon>
        <taxon>Lichtheimia</taxon>
    </lineage>
</organism>
<evidence type="ECO:0000313" key="9">
    <source>
        <dbReference type="EMBL" id="CDS13045.1"/>
    </source>
</evidence>
<dbReference type="Pfam" id="PF01588">
    <property type="entry name" value="tRNA_bind"/>
    <property type="match status" value="1"/>
</dbReference>
<feature type="compositionally biased region" description="Basic and acidic residues" evidence="7">
    <location>
        <begin position="180"/>
        <end position="208"/>
    </location>
</feature>
<evidence type="ECO:0000256" key="5">
    <source>
        <dbReference type="ARBA" id="ARBA00022917"/>
    </source>
</evidence>
<dbReference type="SUPFAM" id="SSF50249">
    <property type="entry name" value="Nucleic acid-binding proteins"/>
    <property type="match status" value="1"/>
</dbReference>
<protein>
    <recommendedName>
        <fullName evidence="8">tRNA-binding domain-containing protein</fullName>
    </recommendedName>
</protein>
<evidence type="ECO:0000256" key="6">
    <source>
        <dbReference type="PROSITE-ProRule" id="PRU00209"/>
    </source>
</evidence>
<dbReference type="GO" id="GO:0006412">
    <property type="term" value="P:translation"/>
    <property type="evidence" value="ECO:0007669"/>
    <property type="project" value="UniProtKB-KW"/>
</dbReference>
<feature type="compositionally biased region" description="Basic residues" evidence="7">
    <location>
        <begin position="209"/>
        <end position="219"/>
    </location>
</feature>
<evidence type="ECO:0000256" key="4">
    <source>
        <dbReference type="ARBA" id="ARBA00022884"/>
    </source>
</evidence>
<dbReference type="Gene3D" id="1.20.1050.130">
    <property type="match status" value="1"/>
</dbReference>
<dbReference type="PANTHER" id="PTHR11586:SF33">
    <property type="entry name" value="AMINOACYL TRNA SYNTHASE COMPLEX-INTERACTING MULTIFUNCTIONAL PROTEIN 1"/>
    <property type="match status" value="1"/>
</dbReference>
<dbReference type="Pfam" id="PF21972">
    <property type="entry name" value="Arc1p_N_like"/>
    <property type="match status" value="1"/>
</dbReference>
<keyword evidence="5" id="KW-0648">Protein biosynthesis</keyword>
<dbReference type="InterPro" id="IPR053836">
    <property type="entry name" value="Arc1-like_N"/>
</dbReference>
<dbReference type="PROSITE" id="PS50886">
    <property type="entry name" value="TRBD"/>
    <property type="match status" value="1"/>
</dbReference>
<reference evidence="9" key="1">
    <citation type="journal article" date="2014" name="Genome Announc.">
        <title>De novo whole-genome sequence and genome annotation of Lichtheimia ramosa.</title>
        <authorList>
            <person name="Linde J."/>
            <person name="Schwartze V."/>
            <person name="Binder U."/>
            <person name="Lass-Florl C."/>
            <person name="Voigt K."/>
            <person name="Horn F."/>
        </authorList>
    </citation>
    <scope>NUCLEOTIDE SEQUENCE</scope>
    <source>
        <strain evidence="9">JMRC FSU:6197</strain>
    </source>
</reference>
<keyword evidence="3 6" id="KW-0820">tRNA-binding</keyword>
<dbReference type="GO" id="GO:0017102">
    <property type="term" value="C:methionyl glutamyl tRNA synthetase complex"/>
    <property type="evidence" value="ECO:0007669"/>
    <property type="project" value="TreeGrafter"/>
</dbReference>
<dbReference type="SUPFAM" id="SSF47616">
    <property type="entry name" value="GST C-terminal domain-like"/>
    <property type="match status" value="1"/>
</dbReference>
<name>A0A077X0F0_9FUNG</name>
<dbReference type="InterPro" id="IPR002547">
    <property type="entry name" value="tRNA-bd_dom"/>
</dbReference>
<keyword evidence="4 6" id="KW-0694">RNA-binding</keyword>